<evidence type="ECO:0000313" key="3">
    <source>
        <dbReference type="WBParaSite" id="GPUH_0001428201-mRNA-1"/>
    </source>
</evidence>
<reference evidence="3" key="1">
    <citation type="submission" date="2016-06" db="UniProtKB">
        <authorList>
            <consortium name="WormBaseParasite"/>
        </authorList>
    </citation>
    <scope>IDENTIFICATION</scope>
</reference>
<evidence type="ECO:0000313" key="1">
    <source>
        <dbReference type="EMBL" id="VDN23866.1"/>
    </source>
</evidence>
<sequence length="182" mass="20222">MGNKSSSSSTPLPPYVLRSSRQRAPPCTVPFLAAPAAFHQSATSLHHFSGTDSGYMTSPTDSERWRTESWKLGQSRLSLNEGFVIDRASGMPQAVLPAPAFVPLPPPTLKQFKKWQKKQKKLLKKMGSMAPAIIPPPVVPILPYARAFSVDNLSRFFFCEIMCCQCGFRVQRSATCFQYCCM</sequence>
<accession>A0A183DZX3</accession>
<name>A0A183DZX3_9BILA</name>
<dbReference type="Proteomes" id="UP000271098">
    <property type="component" value="Unassembled WGS sequence"/>
</dbReference>
<reference evidence="1 2" key="2">
    <citation type="submission" date="2018-11" db="EMBL/GenBank/DDBJ databases">
        <authorList>
            <consortium name="Pathogen Informatics"/>
        </authorList>
    </citation>
    <scope>NUCLEOTIDE SEQUENCE [LARGE SCALE GENOMIC DNA]</scope>
</reference>
<dbReference type="OrthoDB" id="10574326at2759"/>
<protein>
    <submittedName>
        <fullName evidence="1 3">Uncharacterized protein</fullName>
    </submittedName>
</protein>
<gene>
    <name evidence="1" type="ORF">GPUH_LOCUS14264</name>
</gene>
<evidence type="ECO:0000313" key="2">
    <source>
        <dbReference type="Proteomes" id="UP000271098"/>
    </source>
</evidence>
<dbReference type="AlphaFoldDB" id="A0A183DZX3"/>
<proteinExistence type="predicted"/>
<organism evidence="3">
    <name type="scientific">Gongylonema pulchrum</name>
    <dbReference type="NCBI Taxonomy" id="637853"/>
    <lineage>
        <taxon>Eukaryota</taxon>
        <taxon>Metazoa</taxon>
        <taxon>Ecdysozoa</taxon>
        <taxon>Nematoda</taxon>
        <taxon>Chromadorea</taxon>
        <taxon>Rhabditida</taxon>
        <taxon>Spirurina</taxon>
        <taxon>Spiruromorpha</taxon>
        <taxon>Spiruroidea</taxon>
        <taxon>Gongylonematidae</taxon>
        <taxon>Gongylonema</taxon>
    </lineage>
</organism>
<dbReference type="WBParaSite" id="GPUH_0001428201-mRNA-1">
    <property type="protein sequence ID" value="GPUH_0001428201-mRNA-1"/>
    <property type="gene ID" value="GPUH_0001428201"/>
</dbReference>
<keyword evidence="2" id="KW-1185">Reference proteome</keyword>
<dbReference type="EMBL" id="UYRT01081076">
    <property type="protein sequence ID" value="VDN23866.1"/>
    <property type="molecule type" value="Genomic_DNA"/>
</dbReference>